<proteinExistence type="predicted"/>
<dbReference type="EMBL" id="JADIMI010000014">
    <property type="protein sequence ID" value="MBO8451544.1"/>
    <property type="molecule type" value="Genomic_DNA"/>
</dbReference>
<sequence>MKTIYNIFTFSAVTAAAAMLAVSCYKEDPIITDKDEPQYVIEDSSDPAQHYLYTFLQDTGVYILSEYNDVDYKWNVYDESNYELTRIDPGIFNEAVEYLRKTLTDVYETGFAAKYFPFKILLAGTIEDTMSYTDDGADMVCGFGRNYIAIGQLRADILPAKDNARILADLGRINGILWGNFIYTNDLISIPESFFSPSRQYYEQNLKSLIVDGDTEAAIRSVGMWFYGEEPDSYYAMAPDAAGDVAGFVEMILTHTEEEMKAEMEGYDILLVKYNALIDAVKDATGIDLQELGDRNVGKFGSLDTGNEGTEE</sequence>
<protein>
    <submittedName>
        <fullName evidence="1">Uncharacterized protein</fullName>
    </submittedName>
</protein>
<evidence type="ECO:0000313" key="2">
    <source>
        <dbReference type="Proteomes" id="UP000823661"/>
    </source>
</evidence>
<dbReference type="Gene3D" id="3.40.390.70">
    <property type="match status" value="1"/>
</dbReference>
<comment type="caution">
    <text evidence="1">The sequence shown here is derived from an EMBL/GenBank/DDBJ whole genome shotgun (WGS) entry which is preliminary data.</text>
</comment>
<reference evidence="1" key="1">
    <citation type="submission" date="2020-10" db="EMBL/GenBank/DDBJ databases">
        <authorList>
            <person name="Gilroy R."/>
        </authorList>
    </citation>
    <scope>NUCLEOTIDE SEQUENCE</scope>
    <source>
        <strain evidence="1">B1-20833</strain>
    </source>
</reference>
<dbReference type="AlphaFoldDB" id="A0A9D9HHL5"/>
<dbReference type="PROSITE" id="PS51257">
    <property type="entry name" value="PROKAR_LIPOPROTEIN"/>
    <property type="match status" value="1"/>
</dbReference>
<name>A0A9D9HHL5_9BACT</name>
<gene>
    <name evidence="1" type="ORF">IAC06_01500</name>
</gene>
<dbReference type="Proteomes" id="UP000823661">
    <property type="component" value="Unassembled WGS sequence"/>
</dbReference>
<organism evidence="1 2">
    <name type="scientific">Candidatus Cryptobacteroides intestinavium</name>
    <dbReference type="NCBI Taxonomy" id="2840766"/>
    <lineage>
        <taxon>Bacteria</taxon>
        <taxon>Pseudomonadati</taxon>
        <taxon>Bacteroidota</taxon>
        <taxon>Bacteroidia</taxon>
        <taxon>Bacteroidales</taxon>
        <taxon>Candidatus Cryptobacteroides</taxon>
    </lineage>
</organism>
<evidence type="ECO:0000313" key="1">
    <source>
        <dbReference type="EMBL" id="MBO8451544.1"/>
    </source>
</evidence>
<accession>A0A9D9HHL5</accession>
<reference evidence="1" key="2">
    <citation type="journal article" date="2021" name="PeerJ">
        <title>Extensive microbial diversity within the chicken gut microbiome revealed by metagenomics and culture.</title>
        <authorList>
            <person name="Gilroy R."/>
            <person name="Ravi A."/>
            <person name="Getino M."/>
            <person name="Pursley I."/>
            <person name="Horton D.L."/>
            <person name="Alikhan N.F."/>
            <person name="Baker D."/>
            <person name="Gharbi K."/>
            <person name="Hall N."/>
            <person name="Watson M."/>
            <person name="Adriaenssens E.M."/>
            <person name="Foster-Nyarko E."/>
            <person name="Jarju S."/>
            <person name="Secka A."/>
            <person name="Antonio M."/>
            <person name="Oren A."/>
            <person name="Chaudhuri R.R."/>
            <person name="La Ragione R."/>
            <person name="Hildebrand F."/>
            <person name="Pallen M.J."/>
        </authorList>
    </citation>
    <scope>NUCLEOTIDE SEQUENCE</scope>
    <source>
        <strain evidence="1">B1-20833</strain>
    </source>
</reference>